<dbReference type="InterPro" id="IPR004843">
    <property type="entry name" value="Calcineurin-like_PHP"/>
</dbReference>
<dbReference type="InterPro" id="IPR045473">
    <property type="entry name" value="ASM_C"/>
</dbReference>
<proteinExistence type="inferred from homology"/>
<evidence type="ECO:0000259" key="6">
    <source>
        <dbReference type="Pfam" id="PF00149"/>
    </source>
</evidence>
<dbReference type="Pfam" id="PF00149">
    <property type="entry name" value="Metallophos"/>
    <property type="match status" value="1"/>
</dbReference>
<dbReference type="InterPro" id="IPR029052">
    <property type="entry name" value="Metallo-depent_PP-like"/>
</dbReference>
<dbReference type="Pfam" id="PF19272">
    <property type="entry name" value="ASMase_C"/>
    <property type="match status" value="1"/>
</dbReference>
<comment type="subcellular location">
    <subcellularLocation>
        <location evidence="1">Secreted</location>
    </subcellularLocation>
</comment>
<organism evidence="8 9">
    <name type="scientific">Mya arenaria</name>
    <name type="common">Soft-shell clam</name>
    <dbReference type="NCBI Taxonomy" id="6604"/>
    <lineage>
        <taxon>Eukaryota</taxon>
        <taxon>Metazoa</taxon>
        <taxon>Spiralia</taxon>
        <taxon>Lophotrochozoa</taxon>
        <taxon>Mollusca</taxon>
        <taxon>Bivalvia</taxon>
        <taxon>Autobranchia</taxon>
        <taxon>Heteroconchia</taxon>
        <taxon>Euheterodonta</taxon>
        <taxon>Imparidentia</taxon>
        <taxon>Neoheterodontei</taxon>
        <taxon>Myida</taxon>
        <taxon>Myoidea</taxon>
        <taxon>Myidae</taxon>
        <taxon>Mya</taxon>
    </lineage>
</organism>
<keyword evidence="5" id="KW-0325">Glycoprotein</keyword>
<name>A0ABY7FVH0_MYAAR</name>
<dbReference type="Gene3D" id="3.60.21.10">
    <property type="match status" value="1"/>
</dbReference>
<evidence type="ECO:0000256" key="4">
    <source>
        <dbReference type="ARBA" id="ARBA00022801"/>
    </source>
</evidence>
<comment type="similarity">
    <text evidence="2">Belongs to the acid sphingomyelinase family.</text>
</comment>
<evidence type="ECO:0000259" key="7">
    <source>
        <dbReference type="Pfam" id="PF19272"/>
    </source>
</evidence>
<evidence type="ECO:0000313" key="9">
    <source>
        <dbReference type="Proteomes" id="UP001164746"/>
    </source>
</evidence>
<evidence type="ECO:0000256" key="2">
    <source>
        <dbReference type="ARBA" id="ARBA00008234"/>
    </source>
</evidence>
<evidence type="ECO:0000313" key="8">
    <source>
        <dbReference type="EMBL" id="WAR24741.1"/>
    </source>
</evidence>
<protein>
    <submittedName>
        <fullName evidence="8">ASM3B-like protein</fullName>
    </submittedName>
</protein>
<keyword evidence="4" id="KW-0378">Hydrolase</keyword>
<evidence type="ECO:0000256" key="3">
    <source>
        <dbReference type="ARBA" id="ARBA00022525"/>
    </source>
</evidence>
<sequence length="321" mass="36648">MSFSSTGHKTVNTRPVCKNIISVLSVLDELVSVFPNTTLYTVLGNHDPYPANQMPYDTDNTAYYKGILEKSNWDSVLGVNESRHFHNGGYYSATISEKLRLIGLNTNLYYDQDRLTKDLPDPAQQIDFLDKQLQEARKHNNMVYIIAHVPPGVFELGSGLTWFYPKYNKQYLEKLEEFADIISLQLYGHEHTDSFRVQFDAEGKPISMMLLAPAVTPWKSTLPGVGANNPSIRLTTGKMGWPRTMCSTGDDWQKEYDTSDVYALDELRPAKLHELARAFTDRSNKLFQHYLQYNSVLWAGNTECNETCHLHHLCAITQLRL</sequence>
<dbReference type="PANTHER" id="PTHR10340:SF57">
    <property type="entry name" value="METALLOPHOS DOMAIN-CONTAINING PROTEIN"/>
    <property type="match status" value="1"/>
</dbReference>
<feature type="domain" description="Calcineurin-like phosphoesterase" evidence="6">
    <location>
        <begin position="37"/>
        <end position="192"/>
    </location>
</feature>
<dbReference type="SUPFAM" id="SSF56300">
    <property type="entry name" value="Metallo-dependent phosphatases"/>
    <property type="match status" value="1"/>
</dbReference>
<keyword evidence="3" id="KW-0964">Secreted</keyword>
<dbReference type="EMBL" id="CP111024">
    <property type="protein sequence ID" value="WAR24741.1"/>
    <property type="molecule type" value="Genomic_DNA"/>
</dbReference>
<feature type="domain" description="Sphingomyelin phosphodiesterase C-terminal" evidence="7">
    <location>
        <begin position="250"/>
        <end position="319"/>
    </location>
</feature>
<dbReference type="PANTHER" id="PTHR10340">
    <property type="entry name" value="SPHINGOMYELIN PHOSPHODIESTERASE"/>
    <property type="match status" value="1"/>
</dbReference>
<keyword evidence="9" id="KW-1185">Reference proteome</keyword>
<reference evidence="8" key="1">
    <citation type="submission" date="2022-11" db="EMBL/GenBank/DDBJ databases">
        <title>Centuries of genome instability and evolution in soft-shell clam transmissible cancer (bioRxiv).</title>
        <authorList>
            <person name="Hart S.F.M."/>
            <person name="Yonemitsu M.A."/>
            <person name="Giersch R.M."/>
            <person name="Beal B.F."/>
            <person name="Arriagada G."/>
            <person name="Davis B.W."/>
            <person name="Ostrander E.A."/>
            <person name="Goff S.P."/>
            <person name="Metzger M.J."/>
        </authorList>
    </citation>
    <scope>NUCLEOTIDE SEQUENCE</scope>
    <source>
        <strain evidence="8">MELC-2E11</strain>
        <tissue evidence="8">Siphon/mantle</tissue>
    </source>
</reference>
<evidence type="ECO:0000256" key="5">
    <source>
        <dbReference type="ARBA" id="ARBA00023180"/>
    </source>
</evidence>
<evidence type="ECO:0000256" key="1">
    <source>
        <dbReference type="ARBA" id="ARBA00004613"/>
    </source>
</evidence>
<accession>A0ABY7FVH0</accession>
<dbReference type="Proteomes" id="UP001164746">
    <property type="component" value="Chromosome 13"/>
</dbReference>
<gene>
    <name evidence="8" type="ORF">MAR_038410</name>
</gene>